<dbReference type="Pfam" id="PF01694">
    <property type="entry name" value="Rhomboid"/>
    <property type="match status" value="1"/>
</dbReference>
<keyword evidence="4 5" id="KW-0472">Membrane</keyword>
<sequence length="169" mass="19439">MDWLGYDAVAMRSGEFWRPFTAWITQLNLRHWLLNQWGLIVLWLLWPARQPLKALLPYLVVWLLCSVALAVSDYDRYVGLSGLLYGWLVIGAVRTRAYPVWVQLLFLLILSGKVILENIQPSGGRDWVGELIAADVAHESHLWGLLSGWLCVVIDWLRQQVQSMRVSPD</sequence>
<proteinExistence type="predicted"/>
<dbReference type="InterPro" id="IPR023826">
    <property type="entry name" value="Rhom-like_SP_proteobac"/>
</dbReference>
<protein>
    <recommendedName>
        <fullName evidence="6">Peptidase S54 rhomboid domain-containing protein</fullName>
    </recommendedName>
</protein>
<dbReference type="HOGENOM" id="CLU_108530_1_0_6"/>
<dbReference type="NCBIfam" id="TIGR03902">
    <property type="entry name" value="rhom_GG_sort"/>
    <property type="match status" value="1"/>
</dbReference>
<comment type="subcellular location">
    <subcellularLocation>
        <location evidence="1">Membrane</location>
        <topology evidence="1">Multi-pass membrane protein</topology>
    </subcellularLocation>
</comment>
<dbReference type="GO" id="GO:0004252">
    <property type="term" value="F:serine-type endopeptidase activity"/>
    <property type="evidence" value="ECO:0007669"/>
    <property type="project" value="InterPro"/>
</dbReference>
<reference evidence="7 8" key="1">
    <citation type="submission" date="2006-02" db="EMBL/GenBank/DDBJ databases">
        <authorList>
            <person name="Pinhassi J."/>
            <person name="Pedros-Alio C."/>
            <person name="Ferriera S."/>
            <person name="Johnson J."/>
            <person name="Kravitz S."/>
            <person name="Halpern A."/>
            <person name="Remington K."/>
            <person name="Beeson K."/>
            <person name="Tran B."/>
            <person name="Rogers Y.-H."/>
            <person name="Friedman R."/>
            <person name="Venter J.C."/>
        </authorList>
    </citation>
    <scope>NUCLEOTIDE SEQUENCE [LARGE SCALE GENOMIC DNA]</scope>
    <source>
        <strain evidence="7 8">MED297</strain>
    </source>
</reference>
<feature type="transmembrane region" description="Helical" evidence="5">
    <location>
        <begin position="77"/>
        <end position="93"/>
    </location>
</feature>
<evidence type="ECO:0000256" key="2">
    <source>
        <dbReference type="ARBA" id="ARBA00022692"/>
    </source>
</evidence>
<feature type="transmembrane region" description="Helical" evidence="5">
    <location>
        <begin position="55"/>
        <end position="71"/>
    </location>
</feature>
<dbReference type="AlphaFoldDB" id="A4BHD7"/>
<name>A4BHD7_9GAMM</name>
<dbReference type="InterPro" id="IPR022764">
    <property type="entry name" value="Peptidase_S54_rhomboid_dom"/>
</dbReference>
<dbReference type="STRING" id="314283.MED297_17872"/>
<organism evidence="7 8">
    <name type="scientific">Reinekea blandensis MED297</name>
    <dbReference type="NCBI Taxonomy" id="314283"/>
    <lineage>
        <taxon>Bacteria</taxon>
        <taxon>Pseudomonadati</taxon>
        <taxon>Pseudomonadota</taxon>
        <taxon>Gammaproteobacteria</taxon>
        <taxon>Oceanospirillales</taxon>
        <taxon>Saccharospirillaceae</taxon>
        <taxon>Reinekea</taxon>
    </lineage>
</organism>
<dbReference type="InterPro" id="IPR035952">
    <property type="entry name" value="Rhomboid-like_sf"/>
</dbReference>
<evidence type="ECO:0000256" key="3">
    <source>
        <dbReference type="ARBA" id="ARBA00022989"/>
    </source>
</evidence>
<feature type="domain" description="Peptidase S54 rhomboid" evidence="6">
    <location>
        <begin position="14"/>
        <end position="155"/>
    </location>
</feature>
<evidence type="ECO:0000313" key="7">
    <source>
        <dbReference type="EMBL" id="EAR08485.1"/>
    </source>
</evidence>
<evidence type="ECO:0000256" key="1">
    <source>
        <dbReference type="ARBA" id="ARBA00004141"/>
    </source>
</evidence>
<accession>A4BHD7</accession>
<keyword evidence="8" id="KW-1185">Reference proteome</keyword>
<evidence type="ECO:0000259" key="6">
    <source>
        <dbReference type="Pfam" id="PF01694"/>
    </source>
</evidence>
<keyword evidence="2 5" id="KW-0812">Transmembrane</keyword>
<gene>
    <name evidence="7" type="ORF">MED297_17872</name>
</gene>
<comment type="caution">
    <text evidence="7">The sequence shown here is derived from an EMBL/GenBank/DDBJ whole genome shotgun (WGS) entry which is preliminary data.</text>
</comment>
<dbReference type="EMBL" id="AAOE01000020">
    <property type="protein sequence ID" value="EAR08485.1"/>
    <property type="molecule type" value="Genomic_DNA"/>
</dbReference>
<dbReference type="Proteomes" id="UP000005953">
    <property type="component" value="Unassembled WGS sequence"/>
</dbReference>
<dbReference type="GO" id="GO:0016020">
    <property type="term" value="C:membrane"/>
    <property type="evidence" value="ECO:0007669"/>
    <property type="project" value="UniProtKB-SubCell"/>
</dbReference>
<dbReference type="Gene3D" id="1.20.1540.10">
    <property type="entry name" value="Rhomboid-like"/>
    <property type="match status" value="1"/>
</dbReference>
<keyword evidence="3 5" id="KW-1133">Transmembrane helix</keyword>
<dbReference type="SUPFAM" id="SSF144091">
    <property type="entry name" value="Rhomboid-like"/>
    <property type="match status" value="1"/>
</dbReference>
<evidence type="ECO:0000313" key="8">
    <source>
        <dbReference type="Proteomes" id="UP000005953"/>
    </source>
</evidence>
<evidence type="ECO:0000256" key="5">
    <source>
        <dbReference type="SAM" id="Phobius"/>
    </source>
</evidence>
<evidence type="ECO:0000256" key="4">
    <source>
        <dbReference type="ARBA" id="ARBA00023136"/>
    </source>
</evidence>